<proteinExistence type="predicted"/>
<reference evidence="2 3" key="1">
    <citation type="submission" date="2019-05" db="EMBL/GenBank/DDBJ databases">
        <title>Another draft genome of Portunus trituberculatus and its Hox gene families provides insights of decapod evolution.</title>
        <authorList>
            <person name="Jeong J.-H."/>
            <person name="Song I."/>
            <person name="Kim S."/>
            <person name="Choi T."/>
            <person name="Kim D."/>
            <person name="Ryu S."/>
            <person name="Kim W."/>
        </authorList>
    </citation>
    <scope>NUCLEOTIDE SEQUENCE [LARGE SCALE GENOMIC DNA]</scope>
    <source>
        <tissue evidence="2">Muscle</tissue>
    </source>
</reference>
<sequence>MGLVDEGVHNWSDGWAGGRAVGGRGLRASEMVNSSMHNYNHHAHPYSPKTTPNIATIV</sequence>
<name>A0A5B7IHE6_PORTR</name>
<dbReference type="Proteomes" id="UP000324222">
    <property type="component" value="Unassembled WGS sequence"/>
</dbReference>
<protein>
    <submittedName>
        <fullName evidence="2">Uncharacterized protein</fullName>
    </submittedName>
</protein>
<feature type="compositionally biased region" description="Polar residues" evidence="1">
    <location>
        <begin position="48"/>
        <end position="58"/>
    </location>
</feature>
<comment type="caution">
    <text evidence="2">The sequence shown here is derived from an EMBL/GenBank/DDBJ whole genome shotgun (WGS) entry which is preliminary data.</text>
</comment>
<gene>
    <name evidence="2" type="ORF">E2C01_076263</name>
</gene>
<dbReference type="EMBL" id="VSRR010057535">
    <property type="protein sequence ID" value="MPC81635.1"/>
    <property type="molecule type" value="Genomic_DNA"/>
</dbReference>
<feature type="region of interest" description="Disordered" evidence="1">
    <location>
        <begin position="39"/>
        <end position="58"/>
    </location>
</feature>
<evidence type="ECO:0000313" key="2">
    <source>
        <dbReference type="EMBL" id="MPC81635.1"/>
    </source>
</evidence>
<accession>A0A5B7IHE6</accession>
<evidence type="ECO:0000256" key="1">
    <source>
        <dbReference type="SAM" id="MobiDB-lite"/>
    </source>
</evidence>
<keyword evidence="3" id="KW-1185">Reference proteome</keyword>
<evidence type="ECO:0000313" key="3">
    <source>
        <dbReference type="Proteomes" id="UP000324222"/>
    </source>
</evidence>
<dbReference type="AlphaFoldDB" id="A0A5B7IHE6"/>
<organism evidence="2 3">
    <name type="scientific">Portunus trituberculatus</name>
    <name type="common">Swimming crab</name>
    <name type="synonym">Neptunus trituberculatus</name>
    <dbReference type="NCBI Taxonomy" id="210409"/>
    <lineage>
        <taxon>Eukaryota</taxon>
        <taxon>Metazoa</taxon>
        <taxon>Ecdysozoa</taxon>
        <taxon>Arthropoda</taxon>
        <taxon>Crustacea</taxon>
        <taxon>Multicrustacea</taxon>
        <taxon>Malacostraca</taxon>
        <taxon>Eumalacostraca</taxon>
        <taxon>Eucarida</taxon>
        <taxon>Decapoda</taxon>
        <taxon>Pleocyemata</taxon>
        <taxon>Brachyura</taxon>
        <taxon>Eubrachyura</taxon>
        <taxon>Portunoidea</taxon>
        <taxon>Portunidae</taxon>
        <taxon>Portuninae</taxon>
        <taxon>Portunus</taxon>
    </lineage>
</organism>